<sequence length="408" mass="46721">MAMIHTGGPTTERKHQNESQARIKNYISYAVLLTACVLLFVPLISSLSAIGGDYKLHLQWAGEIETSHIINLPHPLYHILAILVKTALATNYIQASTIVIVASIFFLAILNYRILLSHTSPSIATAFSLSLLIITPIQLFYFTDHHLYFGYIGISIYHSPTMLLLKPLSLLVFYYTLKSSDGSSINKWPIGVALALSLFFCGISKPNFLIVVLPAFLAFLLLTGKFKLTLSRAHIYLCFFLPILTVLSLQFFQTFVLQDISKVTKDAENHIVFMPFETVSHYSSYLLPKLLLSITFPLSIFLLYPKQYIKDNEVIFALLCLFIGATFMYFFAESGGRMYHGNFWWSGQIGLYLTFLFSVSFLLKNFDTLTRTRYEKTKYAICFCIFFLHFLSGVFFYNQELFFYSKHW</sequence>
<dbReference type="AlphaFoldDB" id="A0A5E6TMN5"/>
<name>A0A5E6TMN5_PSEFL</name>
<keyword evidence="1" id="KW-0812">Transmembrane</keyword>
<feature type="transmembrane region" description="Helical" evidence="1">
    <location>
        <begin position="314"/>
        <end position="331"/>
    </location>
</feature>
<feature type="transmembrane region" description="Helical" evidence="1">
    <location>
        <begin position="92"/>
        <end position="110"/>
    </location>
</feature>
<keyword evidence="1" id="KW-0472">Membrane</keyword>
<reference evidence="2 3" key="1">
    <citation type="submission" date="2019-09" db="EMBL/GenBank/DDBJ databases">
        <authorList>
            <person name="Chandra G."/>
            <person name="Truman W A."/>
        </authorList>
    </citation>
    <scope>NUCLEOTIDE SEQUENCE [LARGE SCALE GENOMIC DNA]</scope>
    <source>
        <strain evidence="2">PS655</strain>
    </source>
</reference>
<feature type="transmembrane region" description="Helical" evidence="1">
    <location>
        <begin position="185"/>
        <end position="202"/>
    </location>
</feature>
<evidence type="ECO:0000313" key="2">
    <source>
        <dbReference type="EMBL" id="VVM93742.1"/>
    </source>
</evidence>
<feature type="transmembrane region" description="Helical" evidence="1">
    <location>
        <begin position="379"/>
        <end position="398"/>
    </location>
</feature>
<gene>
    <name evidence="2" type="ORF">PS655_02953</name>
</gene>
<feature type="transmembrane region" description="Helical" evidence="1">
    <location>
        <begin position="233"/>
        <end position="252"/>
    </location>
</feature>
<dbReference type="Proteomes" id="UP000327167">
    <property type="component" value="Unassembled WGS sequence"/>
</dbReference>
<dbReference type="EMBL" id="CABVHJ010000008">
    <property type="protein sequence ID" value="VVM93742.1"/>
    <property type="molecule type" value="Genomic_DNA"/>
</dbReference>
<evidence type="ECO:0000256" key="1">
    <source>
        <dbReference type="SAM" id="Phobius"/>
    </source>
</evidence>
<feature type="transmembrane region" description="Helical" evidence="1">
    <location>
        <begin position="26"/>
        <end position="50"/>
    </location>
</feature>
<organism evidence="2 3">
    <name type="scientific">Pseudomonas fluorescens</name>
    <dbReference type="NCBI Taxonomy" id="294"/>
    <lineage>
        <taxon>Bacteria</taxon>
        <taxon>Pseudomonadati</taxon>
        <taxon>Pseudomonadota</taxon>
        <taxon>Gammaproteobacteria</taxon>
        <taxon>Pseudomonadales</taxon>
        <taxon>Pseudomonadaceae</taxon>
        <taxon>Pseudomonas</taxon>
    </lineage>
</organism>
<protein>
    <recommendedName>
        <fullName evidence="4">Glycosyltransferase RgtA/B/C/D-like domain-containing protein</fullName>
    </recommendedName>
</protein>
<evidence type="ECO:0000313" key="3">
    <source>
        <dbReference type="Proteomes" id="UP000327167"/>
    </source>
</evidence>
<keyword evidence="1" id="KW-1133">Transmembrane helix</keyword>
<proteinExistence type="predicted"/>
<accession>A0A5E6TMN5</accession>
<feature type="transmembrane region" description="Helical" evidence="1">
    <location>
        <begin position="122"/>
        <end position="142"/>
    </location>
</feature>
<feature type="transmembrane region" description="Helical" evidence="1">
    <location>
        <begin position="343"/>
        <end position="363"/>
    </location>
</feature>
<feature type="transmembrane region" description="Helical" evidence="1">
    <location>
        <begin position="282"/>
        <end position="302"/>
    </location>
</feature>
<evidence type="ECO:0008006" key="4">
    <source>
        <dbReference type="Google" id="ProtNLM"/>
    </source>
</evidence>
<feature type="transmembrane region" description="Helical" evidence="1">
    <location>
        <begin position="208"/>
        <end position="226"/>
    </location>
</feature>
<dbReference type="RefSeq" id="WP_150650857.1">
    <property type="nucleotide sequence ID" value="NZ_CABVHJ010000008.1"/>
</dbReference>
<feature type="transmembrane region" description="Helical" evidence="1">
    <location>
        <begin position="148"/>
        <end position="173"/>
    </location>
</feature>